<dbReference type="EMBL" id="CP003924">
    <property type="protein sequence ID" value="AGS33964.1"/>
    <property type="molecule type" value="Genomic_DNA"/>
</dbReference>
<dbReference type="STRING" id="1224163.B841_02405"/>
<proteinExistence type="predicted"/>
<sequence>MVSYTSGPWAPLIAALVTAVIGLIIAIVPVAGPMTATSASYAVYAGVAWVLCGIVTFVLAGVYTMKDNALRANSVYVAKDAQKRLYWLAVGIGTAGVLLTAYEIALWASKL</sequence>
<feature type="transmembrane region" description="Helical" evidence="1">
    <location>
        <begin position="12"/>
        <end position="31"/>
    </location>
</feature>
<evidence type="ECO:0000256" key="1">
    <source>
        <dbReference type="SAM" id="Phobius"/>
    </source>
</evidence>
<name>S5SS73_9CORY</name>
<keyword evidence="1" id="KW-0812">Transmembrane</keyword>
<gene>
    <name evidence="2" type="ORF">B841_02405</name>
</gene>
<dbReference type="HOGENOM" id="CLU_2154141_0_0_11"/>
<protein>
    <submittedName>
        <fullName evidence="2">Uncharacterized protein</fullName>
    </submittedName>
</protein>
<feature type="transmembrane region" description="Helical" evidence="1">
    <location>
        <begin position="85"/>
        <end position="108"/>
    </location>
</feature>
<dbReference type="eggNOG" id="ENOG50329TE">
    <property type="taxonomic scope" value="Bacteria"/>
</dbReference>
<keyword evidence="1" id="KW-0472">Membrane</keyword>
<dbReference type="PATRIC" id="fig|1224163.3.peg.485"/>
<keyword evidence="3" id="KW-1185">Reference proteome</keyword>
<organism evidence="2 3">
    <name type="scientific">Corynebacterium maris DSM 45190</name>
    <dbReference type="NCBI Taxonomy" id="1224163"/>
    <lineage>
        <taxon>Bacteria</taxon>
        <taxon>Bacillati</taxon>
        <taxon>Actinomycetota</taxon>
        <taxon>Actinomycetes</taxon>
        <taxon>Mycobacteriales</taxon>
        <taxon>Corynebacteriaceae</taxon>
        <taxon>Corynebacterium</taxon>
    </lineage>
</organism>
<accession>S5SS73</accession>
<reference evidence="2 3" key="1">
    <citation type="submission" date="2012-11" db="EMBL/GenBank/DDBJ databases">
        <title>The complete genome sequence of Corynebacterium maris Coryn-1 (=DSM 45190).</title>
        <authorList>
            <person name="Schaffert L."/>
            <person name="Albersmeier A."/>
            <person name="Kalinowski J."/>
            <person name="Ruckert C."/>
        </authorList>
    </citation>
    <scope>NUCLEOTIDE SEQUENCE [LARGE SCALE GENOMIC DNA]</scope>
    <source>
        <strain evidence="3">Coryn-1</strain>
    </source>
</reference>
<keyword evidence="1" id="KW-1133">Transmembrane helix</keyword>
<dbReference type="AlphaFoldDB" id="S5SS73"/>
<evidence type="ECO:0000313" key="3">
    <source>
        <dbReference type="Proteomes" id="UP000015388"/>
    </source>
</evidence>
<dbReference type="KEGG" id="cmd:B841_02405"/>
<evidence type="ECO:0000313" key="2">
    <source>
        <dbReference type="EMBL" id="AGS33964.1"/>
    </source>
</evidence>
<dbReference type="Proteomes" id="UP000015388">
    <property type="component" value="Chromosome"/>
</dbReference>
<feature type="transmembrane region" description="Helical" evidence="1">
    <location>
        <begin position="43"/>
        <end position="64"/>
    </location>
</feature>